<dbReference type="OrthoDB" id="9811177at2"/>
<dbReference type="EMBL" id="CP001798">
    <property type="protein sequence ID" value="ADE14217.1"/>
    <property type="molecule type" value="Genomic_DNA"/>
</dbReference>
<gene>
    <name evidence="2" type="ordered locus">Nhal_1045</name>
</gene>
<dbReference type="HOGENOM" id="CLU_065947_1_1_6"/>
<reference evidence="3" key="1">
    <citation type="submission" date="2010-04" db="EMBL/GenBank/DDBJ databases">
        <title>Complete genome sequence of Nitrosococcus halophilus Nc4, a salt-adapted, aerobic obligate ammonia-oxidizing sulfur purple bacterium.</title>
        <authorList>
            <consortium name="US DOE Joint Genome Institute"/>
            <person name="Campbell M.A."/>
            <person name="Malfatti S.A."/>
            <person name="Chain P.S.G."/>
            <person name="Heidelberg J.F."/>
            <person name="Ward B.B."/>
            <person name="Klotz M.G."/>
        </authorList>
    </citation>
    <scope>NUCLEOTIDE SEQUENCE [LARGE SCALE GENOMIC DNA]</scope>
    <source>
        <strain evidence="3">Nc4</strain>
    </source>
</reference>
<dbReference type="AlphaFoldDB" id="D5BZ04"/>
<feature type="domain" description="YgjP-like metallopeptidase" evidence="1">
    <location>
        <begin position="27"/>
        <end position="232"/>
    </location>
</feature>
<organism evidence="2 3">
    <name type="scientific">Nitrosococcus halophilus (strain Nc4)</name>
    <dbReference type="NCBI Taxonomy" id="472759"/>
    <lineage>
        <taxon>Bacteria</taxon>
        <taxon>Pseudomonadati</taxon>
        <taxon>Pseudomonadota</taxon>
        <taxon>Gammaproteobacteria</taxon>
        <taxon>Chromatiales</taxon>
        <taxon>Chromatiaceae</taxon>
        <taxon>Nitrosococcus</taxon>
    </lineage>
</organism>
<dbReference type="Pfam" id="PF01863">
    <property type="entry name" value="YgjP-like"/>
    <property type="match status" value="1"/>
</dbReference>
<keyword evidence="3" id="KW-1185">Reference proteome</keyword>
<dbReference type="PANTHER" id="PTHR30399:SF1">
    <property type="entry name" value="UTP PYROPHOSPHATASE"/>
    <property type="match status" value="1"/>
</dbReference>
<evidence type="ECO:0000259" key="1">
    <source>
        <dbReference type="Pfam" id="PF01863"/>
    </source>
</evidence>
<dbReference type="CDD" id="cd07344">
    <property type="entry name" value="M48_yhfN_like"/>
    <property type="match status" value="1"/>
</dbReference>
<dbReference type="PANTHER" id="PTHR30399">
    <property type="entry name" value="UNCHARACTERIZED PROTEIN YGJP"/>
    <property type="match status" value="1"/>
</dbReference>
<dbReference type="InterPro" id="IPR053136">
    <property type="entry name" value="UTP_pyrophosphatase-like"/>
</dbReference>
<sequence>MNTKRHFIEVSGLRVEVVRKAIKNLHLGVYPPAGRVRVAAPLRVDDEAVRLAVISKLGWIRRQQARFLEQPRQSPRQMVTGESHYFQGRRYRLHVIEENAAPRVQLKGNTALELFVRPGTDAAKRQAILNEWYRRELKVLVPDLIARWEPVIGVQVAEWGIKKMKTKWGTCNIVARRVWLNLDLAKHPFRCLEYILVHEMVHLLERYHNDRFRHLMDQFLPPWRLRHEELNQIPLAHEHWEDE</sequence>
<accession>D5BZ04</accession>
<dbReference type="InterPro" id="IPR002725">
    <property type="entry name" value="YgjP-like_metallopeptidase"/>
</dbReference>
<dbReference type="STRING" id="472759.Nhal_1045"/>
<dbReference type="Proteomes" id="UP000001844">
    <property type="component" value="Chromosome"/>
</dbReference>
<protein>
    <recommendedName>
        <fullName evidence="1">YgjP-like metallopeptidase domain-containing protein</fullName>
    </recommendedName>
</protein>
<dbReference type="RefSeq" id="WP_013032109.1">
    <property type="nucleotide sequence ID" value="NC_013960.1"/>
</dbReference>
<dbReference type="eggNOG" id="COG1451">
    <property type="taxonomic scope" value="Bacteria"/>
</dbReference>
<name>D5BZ04_NITHN</name>
<dbReference type="KEGG" id="nhl:Nhal_1045"/>
<evidence type="ECO:0000313" key="3">
    <source>
        <dbReference type="Proteomes" id="UP000001844"/>
    </source>
</evidence>
<dbReference type="Gene3D" id="3.30.2010.10">
    <property type="entry name" value="Metalloproteases ('zincins'), catalytic domain"/>
    <property type="match status" value="1"/>
</dbReference>
<proteinExistence type="predicted"/>
<evidence type="ECO:0000313" key="2">
    <source>
        <dbReference type="EMBL" id="ADE14217.1"/>
    </source>
</evidence>